<dbReference type="GO" id="GO:0031514">
    <property type="term" value="C:motile cilium"/>
    <property type="evidence" value="ECO:0007669"/>
    <property type="project" value="TreeGrafter"/>
</dbReference>
<comment type="caution">
    <text evidence="8">The sequence shown here is derived from an EMBL/GenBank/DDBJ whole genome shotgun (WGS) entry which is preliminary data.</text>
</comment>
<feature type="compositionally biased region" description="Acidic residues" evidence="7">
    <location>
        <begin position="228"/>
        <end position="238"/>
    </location>
</feature>
<dbReference type="GO" id="GO:0042073">
    <property type="term" value="P:intraciliary transport"/>
    <property type="evidence" value="ECO:0007669"/>
    <property type="project" value="InterPro"/>
</dbReference>
<reference evidence="8 9" key="1">
    <citation type="journal article" date="2019" name="Sci. Rep.">
        <title>Comparative genomics of chytrid fungi reveal insights into the obligate biotrophic and pathogenic lifestyle of Synchytrium endobioticum.</title>
        <authorList>
            <person name="van de Vossenberg B.T.L.H."/>
            <person name="Warris S."/>
            <person name="Nguyen H.D.T."/>
            <person name="van Gent-Pelzer M.P.E."/>
            <person name="Joly D.L."/>
            <person name="van de Geest H.C."/>
            <person name="Bonants P.J.M."/>
            <person name="Smith D.S."/>
            <person name="Levesque C.A."/>
            <person name="van der Lee T.A.J."/>
        </authorList>
    </citation>
    <scope>NUCLEOTIDE SEQUENCE [LARGE SCALE GENOMIC DNA]</scope>
    <source>
        <strain evidence="8 9">CBS 809.83</strain>
    </source>
</reference>
<feature type="compositionally biased region" description="Polar residues" evidence="7">
    <location>
        <begin position="208"/>
        <end position="217"/>
    </location>
</feature>
<feature type="region of interest" description="Disordered" evidence="7">
    <location>
        <begin position="198"/>
        <end position="357"/>
    </location>
</feature>
<comment type="subcellular location">
    <subcellularLocation>
        <location evidence="1">Cytoplasm</location>
        <location evidence="1">Cytoskeleton</location>
        <location evidence="1">Cilium basal body</location>
    </subcellularLocation>
</comment>
<dbReference type="Pfam" id="PF12317">
    <property type="entry name" value="IFT46_B_C"/>
    <property type="match status" value="1"/>
</dbReference>
<dbReference type="GO" id="GO:0030992">
    <property type="term" value="C:intraciliary transport particle B"/>
    <property type="evidence" value="ECO:0007669"/>
    <property type="project" value="TreeGrafter"/>
</dbReference>
<sequence>MFQQPNDDDDSSSRARRTGSGGAAGGGGSSSRRQGYSTRPSTSQLLARADQTSDDELLARVLAIEEDEKYARKLQSDLAAGIEPQIRPFSAMRSAIPTKSESNLLSNNDTNLPNSNELGSSRNRIRNQLYNSREHVSHDELPLDVAANLRKSVIDRSGALHDLTADEKVADKDSASYRASALKGGLVTDSNLSTNLASNASLGPTKEMASSASYSGQRSKDNDHHSTDEDDEDDDDDGFPQPSGLATKDSRNTTSSPPTQQLAQQSNPQPPRRTHRPESARRSVPRHSLLQKDESEEEDNLDMYMQQESAEISGASHSPIIKSQQQRPESSRPQLFDSLPKNQNKATQPAGVSHAESWSTSSEYTELFAFIGTYQPQECELPQKLQCFLPEYMPCIGDIDPMIKIVPPSRFPDTNTAVSPATLPNLGITILDEPSASQSDPAVLDLHIRALHKSQMVTPHLSPTKIRSIPLSATSSEATRATHQKALNQWISNMTNLHQHKLPDSVHYVKAMPDIETLMEQWPEEVEQAFQSGEVDIPPAEIDLTLAEYGQLICNMIDIPVYFSKDKKKKPEDRHFIESIHVFLTLYLEFKNSQHFGHRQRVEVAPDTS</sequence>
<proteinExistence type="inferred from homology"/>
<feature type="compositionally biased region" description="Low complexity" evidence="7">
    <location>
        <begin position="323"/>
        <end position="334"/>
    </location>
</feature>
<feature type="compositionally biased region" description="Acidic residues" evidence="7">
    <location>
        <begin position="1"/>
        <end position="10"/>
    </location>
</feature>
<evidence type="ECO:0000256" key="4">
    <source>
        <dbReference type="ARBA" id="ARBA00023069"/>
    </source>
</evidence>
<dbReference type="EMBL" id="QEAQ01000012">
    <property type="protein sequence ID" value="TPX60837.1"/>
    <property type="molecule type" value="Genomic_DNA"/>
</dbReference>
<evidence type="ECO:0000256" key="6">
    <source>
        <dbReference type="ARBA" id="ARBA00023273"/>
    </source>
</evidence>
<keyword evidence="9" id="KW-1185">Reference proteome</keyword>
<feature type="compositionally biased region" description="Low complexity" evidence="7">
    <location>
        <begin position="30"/>
        <end position="39"/>
    </location>
</feature>
<evidence type="ECO:0000256" key="1">
    <source>
        <dbReference type="ARBA" id="ARBA00004120"/>
    </source>
</evidence>
<evidence type="ECO:0000256" key="2">
    <source>
        <dbReference type="ARBA" id="ARBA00007700"/>
    </source>
</evidence>
<accession>A0A507EBX1</accession>
<comment type="similarity">
    <text evidence="2">Belongs to the IFT46 family.</text>
</comment>
<keyword evidence="4" id="KW-0969">Cilium</keyword>
<dbReference type="GO" id="GO:0060271">
    <property type="term" value="P:cilium assembly"/>
    <property type="evidence" value="ECO:0007669"/>
    <property type="project" value="TreeGrafter"/>
</dbReference>
<protein>
    <recommendedName>
        <fullName evidence="10">Intraflagellar transport protein 46</fullName>
    </recommendedName>
</protein>
<dbReference type="GO" id="GO:0005815">
    <property type="term" value="C:microtubule organizing center"/>
    <property type="evidence" value="ECO:0007669"/>
    <property type="project" value="TreeGrafter"/>
</dbReference>
<dbReference type="PANTHER" id="PTHR13376">
    <property type="entry name" value="INTRAFLAGELLAR TRANSPORT PROTEIN 46 HOMOLOG"/>
    <property type="match status" value="1"/>
</dbReference>
<evidence type="ECO:0000256" key="7">
    <source>
        <dbReference type="SAM" id="MobiDB-lite"/>
    </source>
</evidence>
<evidence type="ECO:0000313" key="9">
    <source>
        <dbReference type="Proteomes" id="UP000318582"/>
    </source>
</evidence>
<dbReference type="AlphaFoldDB" id="A0A507EBX1"/>
<dbReference type="Proteomes" id="UP000318582">
    <property type="component" value="Unassembled WGS sequence"/>
</dbReference>
<evidence type="ECO:0008006" key="10">
    <source>
        <dbReference type="Google" id="ProtNLM"/>
    </source>
</evidence>
<feature type="region of interest" description="Disordered" evidence="7">
    <location>
        <begin position="100"/>
        <end position="122"/>
    </location>
</feature>
<evidence type="ECO:0000313" key="8">
    <source>
        <dbReference type="EMBL" id="TPX60837.1"/>
    </source>
</evidence>
<keyword evidence="5" id="KW-0206">Cytoskeleton</keyword>
<gene>
    <name evidence="8" type="ORF">PhCBS80983_g01537</name>
</gene>
<keyword evidence="3" id="KW-0963">Cytoplasm</keyword>
<feature type="region of interest" description="Disordered" evidence="7">
    <location>
        <begin position="1"/>
        <end position="52"/>
    </location>
</feature>
<feature type="compositionally biased region" description="Basic and acidic residues" evidence="7">
    <location>
        <begin position="218"/>
        <end position="227"/>
    </location>
</feature>
<dbReference type="InterPro" id="IPR022088">
    <property type="entry name" value="Intraflagellar_transp_cmplxB"/>
</dbReference>
<keyword evidence="6" id="KW-0966">Cell projection</keyword>
<feature type="compositionally biased region" description="Polar residues" evidence="7">
    <location>
        <begin position="252"/>
        <end position="267"/>
    </location>
</feature>
<evidence type="ECO:0000256" key="3">
    <source>
        <dbReference type="ARBA" id="ARBA00022490"/>
    </source>
</evidence>
<organism evidence="8 9">
    <name type="scientific">Powellomyces hirtus</name>
    <dbReference type="NCBI Taxonomy" id="109895"/>
    <lineage>
        <taxon>Eukaryota</taxon>
        <taxon>Fungi</taxon>
        <taxon>Fungi incertae sedis</taxon>
        <taxon>Chytridiomycota</taxon>
        <taxon>Chytridiomycota incertae sedis</taxon>
        <taxon>Chytridiomycetes</taxon>
        <taxon>Spizellomycetales</taxon>
        <taxon>Powellomycetaceae</taxon>
        <taxon>Powellomyces</taxon>
    </lineage>
</organism>
<dbReference type="PANTHER" id="PTHR13376:SF0">
    <property type="entry name" value="INTRAFLAGELLAR TRANSPORT PROTEIN 46 HOMOLOG"/>
    <property type="match status" value="1"/>
</dbReference>
<evidence type="ECO:0000256" key="5">
    <source>
        <dbReference type="ARBA" id="ARBA00023212"/>
    </source>
</evidence>
<name>A0A507EBX1_9FUNG</name>
<feature type="compositionally biased region" description="Gly residues" evidence="7">
    <location>
        <begin position="19"/>
        <end position="29"/>
    </location>
</feature>